<keyword evidence="2" id="KW-1185">Reference proteome</keyword>
<protein>
    <submittedName>
        <fullName evidence="1">Uncharacterized protein</fullName>
    </submittedName>
</protein>
<organism evidence="1 2">
    <name type="scientific">Naganishia onofrii</name>
    <dbReference type="NCBI Taxonomy" id="1851511"/>
    <lineage>
        <taxon>Eukaryota</taxon>
        <taxon>Fungi</taxon>
        <taxon>Dikarya</taxon>
        <taxon>Basidiomycota</taxon>
        <taxon>Agaricomycotina</taxon>
        <taxon>Tremellomycetes</taxon>
        <taxon>Filobasidiales</taxon>
        <taxon>Filobasidiaceae</taxon>
        <taxon>Naganishia</taxon>
    </lineage>
</organism>
<sequence length="1589" mass="172040">MSDFETDMDPKAHEGQDPDDCRSPTGTIRRIPSRDTSASFLAEDSAEGRLEGGDDVSEIENDGTEGNESKGQGKPTYSHVVKSGTTPGNVDGESSNVGPLPPATPVRSNPYQQPVQPQQQYLTAPSSANLARSSRSTTRTRPAPPFTPGVASRQVSYADRGANASRSLSRVRKTDGVMGDAVGALEREGTTFSDEEYDVEPRRRFLHQSTPQRPHFGKAATTAALSRRERRDEDDDDDDDDRALGQDDEVLIRDRGEDLIRKRMRERKKAKRLASTSANTAAREVRARDFANFPATQPHTPFLASNDGYIENSFPGGSLSSVPPTPKMNAEDRRAGSVGRATSTSRSRIGGRIVTTSSSTPGLGNLPTDPSMYDYFPPHTSKGTHTAYSAGSRPGPLRQQQQQPQQPSSHDEDVVEEVSTPTALEATVPADAFESAGGNPASSSANTVDWDFLGPSDRGKAQRQPRQPYSTSSYPSRNQSRAPSVISDVISDVVREAEERSSARGGDSRKMSQDGEDDEEEGDEEDEDIDEGDEEESGDNGDDDDDEDDEGVTMRDRQDAINIEHPFGLPIWKPALYKKSRSVTRNAEKALHSIPSAAAERHLLPGNILWTIIFGWWLALLCFILAILVFAIEFVTSGGRIRTRISGEMAYAHTIAGLGWYLGWPFGKYVEGKGVFTRPHDDEDGSEEGVQETDSDRTQNQQMESSSDMQGQVQGLTGISEPSCNRSKPEDAILPKVSASITEAALSPTSERQQLLPKPSRPEHAQAHGVTFGGANNGQARESLYGAMHTTGGKAPEGSFRQKRGTMLSRLIGGAAYWIAFSGVIAPVLGIICLLCWGGVITIPMAKLTWKLLKLMALRPLEIKFRSAPKVIEVVNTAGSSSSGNAQSAENLSNGNAASSESANGHSVMRPARLKAGQLAPTAGPDSTVLLCTYRAIGFGLYKYTVGGVNIIFVNLLPLVFFTIFDGLVLLPAVERAEHRGERINPILKFLASQALIFILSLASVIPLSYFIGMAVASISAQSSIGMGAVINATFGSIIEIILYGIALTQGKGKLVEGSIVGSILAGVLLMPGLSMVSGAFKRKEQRFNAKSAGVTSTMLIMAIIGTLTPTLFYQTYGSFELKCDGCPDNPPIEVHEEFSFNVQQHQRQPWNCERCFYVHPDPAHDVFYQEQVKGLMYICASILVLAYLIGLWFSLRTHASQIWQNPQQLMRLDEVPAGAMHPAHRSTVYQRLTPQAVMQQLLPTSKPLEQTPASAPAVTRRDTRSESQPFRSPARPSRQPSYAGRLDYGQPTTKPRRTASLLSSVSHTSLMNATPRMPSQAVQQHKPNNNNELSDLQLPPHIEGEAFTTEEFTRAVAVATVNALKSHENAVAREWRQAKAAALPQIDGIAPPATAAVGEHDGGGGHGGHEGPSWSRTVSTCVLLGCTVLYAIIADVVDVVLQGSGIDEKFLGVSLFALVPNTTEFMNAISFALSGNIALSMEIGSAYALQVCLLQIPAMVAFSAFYDPGKMGQMVDTFTLIFPRWDVISIVLSIFLLTYTYIEARSNYHRGSMLVLSYIVLAAGFYFAPGGDTVGNGDPGLLAFFTWG</sequence>
<comment type="caution">
    <text evidence="1">The sequence shown here is derived from an EMBL/GenBank/DDBJ whole genome shotgun (WGS) entry which is preliminary data.</text>
</comment>
<accession>A0ACC2XWR8</accession>
<reference evidence="1" key="1">
    <citation type="submission" date="2023-04" db="EMBL/GenBank/DDBJ databases">
        <title>Draft Genome sequencing of Naganishia species isolated from polar environments using Oxford Nanopore Technology.</title>
        <authorList>
            <person name="Leo P."/>
            <person name="Venkateswaran K."/>
        </authorList>
    </citation>
    <scope>NUCLEOTIDE SEQUENCE</scope>
    <source>
        <strain evidence="1">DBVPG 5303</strain>
    </source>
</reference>
<gene>
    <name evidence="1" type="ORF">QFC24_000082</name>
</gene>
<dbReference type="EMBL" id="JASBWV010000001">
    <property type="protein sequence ID" value="KAJ9127799.1"/>
    <property type="molecule type" value="Genomic_DNA"/>
</dbReference>
<evidence type="ECO:0000313" key="1">
    <source>
        <dbReference type="EMBL" id="KAJ9127799.1"/>
    </source>
</evidence>
<evidence type="ECO:0000313" key="2">
    <source>
        <dbReference type="Proteomes" id="UP001234202"/>
    </source>
</evidence>
<proteinExistence type="predicted"/>
<name>A0ACC2XWR8_9TREE</name>
<dbReference type="Proteomes" id="UP001234202">
    <property type="component" value="Unassembled WGS sequence"/>
</dbReference>